<dbReference type="PANTHER" id="PTHR23504">
    <property type="entry name" value="MAJOR FACILITATOR SUPERFAMILY DOMAIN-CONTAINING PROTEIN 10"/>
    <property type="match status" value="1"/>
</dbReference>
<name>A0A0F2M035_SPOSC</name>
<keyword evidence="4 7" id="KW-1133">Transmembrane helix</keyword>
<dbReference type="EMBL" id="AXCR01000010">
    <property type="protein sequence ID" value="KJR83067.1"/>
    <property type="molecule type" value="Genomic_DNA"/>
</dbReference>
<dbReference type="PROSITE" id="PS50850">
    <property type="entry name" value="MFS"/>
    <property type="match status" value="1"/>
</dbReference>
<evidence type="ECO:0000256" key="5">
    <source>
        <dbReference type="ARBA" id="ARBA00023136"/>
    </source>
</evidence>
<feature type="transmembrane region" description="Helical" evidence="7">
    <location>
        <begin position="457"/>
        <end position="483"/>
    </location>
</feature>
<keyword evidence="8" id="KW-0732">Signal</keyword>
<feature type="chain" id="PRO_5002454636" evidence="8">
    <location>
        <begin position="31"/>
        <end position="824"/>
    </location>
</feature>
<dbReference type="Proteomes" id="UP000033710">
    <property type="component" value="Unassembled WGS sequence"/>
</dbReference>
<feature type="transmembrane region" description="Helical" evidence="7">
    <location>
        <begin position="154"/>
        <end position="174"/>
    </location>
</feature>
<feature type="compositionally biased region" description="Polar residues" evidence="6">
    <location>
        <begin position="682"/>
        <end position="708"/>
    </location>
</feature>
<feature type="transmembrane region" description="Helical" evidence="7">
    <location>
        <begin position="211"/>
        <end position="233"/>
    </location>
</feature>
<feature type="transmembrane region" description="Helical" evidence="7">
    <location>
        <begin position="561"/>
        <end position="586"/>
    </location>
</feature>
<evidence type="ECO:0000259" key="9">
    <source>
        <dbReference type="PROSITE" id="PS50850"/>
    </source>
</evidence>
<gene>
    <name evidence="10" type="ORF">SPSK_03985</name>
</gene>
<organism evidence="10 11">
    <name type="scientific">Sporothrix schenckii 1099-18</name>
    <dbReference type="NCBI Taxonomy" id="1397361"/>
    <lineage>
        <taxon>Eukaryota</taxon>
        <taxon>Fungi</taxon>
        <taxon>Dikarya</taxon>
        <taxon>Ascomycota</taxon>
        <taxon>Pezizomycotina</taxon>
        <taxon>Sordariomycetes</taxon>
        <taxon>Sordariomycetidae</taxon>
        <taxon>Ophiostomatales</taxon>
        <taxon>Ophiostomataceae</taxon>
        <taxon>Sporothrix</taxon>
    </lineage>
</organism>
<feature type="transmembrane region" description="Helical" evidence="7">
    <location>
        <begin position="253"/>
        <end position="277"/>
    </location>
</feature>
<dbReference type="PANTHER" id="PTHR23504:SF8">
    <property type="entry name" value="TRANSPORTER, PUTATIVE (AFU_ORTHOLOGUE AFUA_1G03730)-RELATED"/>
    <property type="match status" value="1"/>
</dbReference>
<evidence type="ECO:0000256" key="7">
    <source>
        <dbReference type="SAM" id="Phobius"/>
    </source>
</evidence>
<feature type="region of interest" description="Disordered" evidence="6">
    <location>
        <begin position="631"/>
        <end position="663"/>
    </location>
</feature>
<feature type="transmembrane region" description="Helical" evidence="7">
    <location>
        <begin position="521"/>
        <end position="549"/>
    </location>
</feature>
<feature type="compositionally biased region" description="Low complexity" evidence="6">
    <location>
        <begin position="806"/>
        <end position="824"/>
    </location>
</feature>
<sequence length="824" mass="88877">MAREKKRGPKLPVQQLVILVCVVPGPVASAVSDTVGTILLIAIYAEQERRYMEDVEGMEDNARSATTVHITTNAPILYETLSNSTFAAMVRFAEPLALTSVFPYLPEMIKSFGVPKEEVAKWAGMTGAVFSVAQSLTAVPWGWASDRIGRKTTIIIGLISTMTCFIFWGASTSLHMAIAVRGIQGASNGNVGTIRTMVAEMVPQKALQPRAFSIMPMVWSIGSVFGPSFGGFFARPAEQFPGLFGQFEFFKKYPFLLPNLIACVFFIFSTVNAFLFLEETLESRKHKTDWGIELGERITRIFRGGRPSKRSALRARTRARAEARAEARGRRLSFIDDEASAPLLSSAAIRNESDLTLGASKPPTAVDDSTQLAKVAAAAVSSGAPEVLGEARLTSTHSSAQTPSIFTYQTSMALLCYTMLALHSVAYDQVLPVFLNYPYEKHDSSNTNLPFKFSGGFGLSSGSIGTIFTVNALISGFAQFAAFPPLCSRFGALRCYRYSCVLLPFVYILTPYSVLLDNERLRYAAFMLMFVLKGVFTMIVFPCVTIILTNSAPSVKVLGTLNGYATLFSGMGRAVGPAMTGAAFSWGVQQGYIITGWALLAVVAVLGAISTFFLQEGDGIEIPAQVAGGEEELEGDGFGSESGGDPASYSYATTDDEDDDEGAYEESLLRDVAQDDDDYYINNISRRPHSSGTATGDRSNQSRASSRHWTVPPNDSPLPAPVASRFNETLVDGTVASTTTTTTTVQPKLGELREPEDPESDDSEGARAAGLGLEVVDDSTQPSPVRTRRFRSTSTLSRRSREGNGASVPLSPVAPSASNAVRDE</sequence>
<feature type="transmembrane region" description="Helical" evidence="7">
    <location>
        <begin position="592"/>
        <end position="614"/>
    </location>
</feature>
<dbReference type="Gene3D" id="1.20.1250.20">
    <property type="entry name" value="MFS general substrate transporter like domains"/>
    <property type="match status" value="1"/>
</dbReference>
<dbReference type="OrthoDB" id="10262656at2759"/>
<feature type="region of interest" description="Disordered" evidence="6">
    <location>
        <begin position="682"/>
        <end position="824"/>
    </location>
</feature>
<keyword evidence="5 7" id="KW-0472">Membrane</keyword>
<dbReference type="InterPro" id="IPR020846">
    <property type="entry name" value="MFS_dom"/>
</dbReference>
<comment type="caution">
    <text evidence="10">The sequence shown here is derived from an EMBL/GenBank/DDBJ whole genome shotgun (WGS) entry which is preliminary data.</text>
</comment>
<dbReference type="AlphaFoldDB" id="A0A0F2M035"/>
<evidence type="ECO:0000256" key="6">
    <source>
        <dbReference type="SAM" id="MobiDB-lite"/>
    </source>
</evidence>
<reference evidence="10 11" key="1">
    <citation type="journal article" date="2014" name="BMC Genomics">
        <title>Comparative genomics of the major fungal agents of human and animal Sporotrichosis: Sporothrix schenckii and Sporothrix brasiliensis.</title>
        <authorList>
            <person name="Teixeira M.M."/>
            <person name="de Almeida L.G."/>
            <person name="Kubitschek-Barreira P."/>
            <person name="Alves F.L."/>
            <person name="Kioshima E.S."/>
            <person name="Abadio A.K."/>
            <person name="Fernandes L."/>
            <person name="Derengowski L.S."/>
            <person name="Ferreira K.S."/>
            <person name="Souza R.C."/>
            <person name="Ruiz J.C."/>
            <person name="de Andrade N.C."/>
            <person name="Paes H.C."/>
            <person name="Nicola A.M."/>
            <person name="Albuquerque P."/>
            <person name="Gerber A.L."/>
            <person name="Martins V.P."/>
            <person name="Peconick L.D."/>
            <person name="Neto A.V."/>
            <person name="Chaucanez C.B."/>
            <person name="Silva P.A."/>
            <person name="Cunha O.L."/>
            <person name="de Oliveira F.F."/>
            <person name="dos Santos T.C."/>
            <person name="Barros A.L."/>
            <person name="Soares M.A."/>
            <person name="de Oliveira L.M."/>
            <person name="Marini M.M."/>
            <person name="Villalobos-Duno H."/>
            <person name="Cunha M.M."/>
            <person name="de Hoog S."/>
            <person name="da Silveira J.F."/>
            <person name="Henrissat B."/>
            <person name="Nino-Vega G.A."/>
            <person name="Cisalpino P.S."/>
            <person name="Mora-Montes H.M."/>
            <person name="Almeida S.R."/>
            <person name="Stajich J.E."/>
            <person name="Lopes-Bezerra L.M."/>
            <person name="Vasconcelos A.T."/>
            <person name="Felipe M.S."/>
        </authorList>
    </citation>
    <scope>NUCLEOTIDE SEQUENCE [LARGE SCALE GENOMIC DNA]</scope>
    <source>
        <strain evidence="10 11">1099-18</strain>
    </source>
</reference>
<dbReference type="Pfam" id="PF07690">
    <property type="entry name" value="MFS_1"/>
    <property type="match status" value="2"/>
</dbReference>
<evidence type="ECO:0000313" key="10">
    <source>
        <dbReference type="EMBL" id="KJR83067.1"/>
    </source>
</evidence>
<dbReference type="InterPro" id="IPR011701">
    <property type="entry name" value="MFS"/>
</dbReference>
<dbReference type="VEuPathDB" id="FungiDB:SPSK_03985"/>
<reference evidence="10 11" key="2">
    <citation type="journal article" date="2015" name="Eukaryot. Cell">
        <title>Asexual propagation of a virulent clone complex in a human and feline outbreak of sporotrichosis.</title>
        <authorList>
            <person name="Teixeira Mde M."/>
            <person name="Rodrigues A.M."/>
            <person name="Tsui C.K."/>
            <person name="de Almeida L.G."/>
            <person name="Van Diepeningen A.D."/>
            <person name="van den Ende B.G."/>
            <person name="Fernandes G.F."/>
            <person name="Kano R."/>
            <person name="Hamelin R.C."/>
            <person name="Lopes-Bezerra L.M."/>
            <person name="Vasconcelos A.T."/>
            <person name="de Hoog S."/>
            <person name="de Camargo Z.P."/>
            <person name="Felipe M.S."/>
        </authorList>
    </citation>
    <scope>NUCLEOTIDE SEQUENCE [LARGE SCALE GENOMIC DNA]</scope>
    <source>
        <strain evidence="10 11">1099-18</strain>
    </source>
</reference>
<dbReference type="KEGG" id="ssck:SPSK_03985"/>
<feature type="signal peptide" evidence="8">
    <location>
        <begin position="1"/>
        <end position="30"/>
    </location>
</feature>
<evidence type="ECO:0000256" key="8">
    <source>
        <dbReference type="SAM" id="SignalP"/>
    </source>
</evidence>
<comment type="subcellular location">
    <subcellularLocation>
        <location evidence="1">Membrane</location>
        <topology evidence="1">Multi-pass membrane protein</topology>
    </subcellularLocation>
</comment>
<evidence type="ECO:0000313" key="11">
    <source>
        <dbReference type="Proteomes" id="UP000033710"/>
    </source>
</evidence>
<protein>
    <submittedName>
        <fullName evidence="10">Major Facilitator Superfamily protein</fullName>
    </submittedName>
</protein>
<feature type="domain" description="Major facilitator superfamily (MFS) profile" evidence="9">
    <location>
        <begin position="83"/>
        <end position="619"/>
    </location>
</feature>
<dbReference type="CDD" id="cd17330">
    <property type="entry name" value="MFS_SLC46_TetA_like"/>
    <property type="match status" value="1"/>
</dbReference>
<feature type="compositionally biased region" description="Acidic residues" evidence="6">
    <location>
        <begin position="654"/>
        <end position="663"/>
    </location>
</feature>
<dbReference type="SUPFAM" id="SSF103473">
    <property type="entry name" value="MFS general substrate transporter"/>
    <property type="match status" value="1"/>
</dbReference>
<dbReference type="GeneID" id="27666077"/>
<dbReference type="RefSeq" id="XP_016585743.1">
    <property type="nucleotide sequence ID" value="XM_016730800.1"/>
</dbReference>
<dbReference type="GO" id="GO:0022857">
    <property type="term" value="F:transmembrane transporter activity"/>
    <property type="evidence" value="ECO:0007669"/>
    <property type="project" value="InterPro"/>
</dbReference>
<dbReference type="InterPro" id="IPR036259">
    <property type="entry name" value="MFS_trans_sf"/>
</dbReference>
<evidence type="ECO:0000256" key="4">
    <source>
        <dbReference type="ARBA" id="ARBA00022989"/>
    </source>
</evidence>
<keyword evidence="3 7" id="KW-0812">Transmembrane</keyword>
<feature type="transmembrane region" description="Helical" evidence="7">
    <location>
        <begin position="414"/>
        <end position="437"/>
    </location>
</feature>
<keyword evidence="2" id="KW-0813">Transport</keyword>
<proteinExistence type="predicted"/>
<dbReference type="GO" id="GO:0016020">
    <property type="term" value="C:membrane"/>
    <property type="evidence" value="ECO:0007669"/>
    <property type="project" value="UniProtKB-SubCell"/>
</dbReference>
<feature type="transmembrane region" description="Helical" evidence="7">
    <location>
        <begin position="495"/>
        <end position="515"/>
    </location>
</feature>
<evidence type="ECO:0000256" key="1">
    <source>
        <dbReference type="ARBA" id="ARBA00004141"/>
    </source>
</evidence>
<evidence type="ECO:0000256" key="2">
    <source>
        <dbReference type="ARBA" id="ARBA00022448"/>
    </source>
</evidence>
<accession>A0A0F2M035</accession>
<evidence type="ECO:0000256" key="3">
    <source>
        <dbReference type="ARBA" id="ARBA00022692"/>
    </source>
</evidence>